<protein>
    <recommendedName>
        <fullName evidence="3">YqzH-like protein</fullName>
    </recommendedName>
</protein>
<dbReference type="STRING" id="255247.ABE41_012325"/>
<dbReference type="Pfam" id="PF14164">
    <property type="entry name" value="YqzH"/>
    <property type="match status" value="1"/>
</dbReference>
<reference evidence="1 2" key="1">
    <citation type="submission" date="2016-08" db="EMBL/GenBank/DDBJ databases">
        <title>Complete genome sequence of Fictibacillus arsenicus G25-54, a strain with toxicity to nematodes and a potential arsenic-resistance activity.</title>
        <authorList>
            <person name="Zheng Z."/>
        </authorList>
    </citation>
    <scope>NUCLEOTIDE SEQUENCE [LARGE SCALE GENOMIC DNA]</scope>
    <source>
        <strain evidence="1 2">G25-54</strain>
    </source>
</reference>
<dbReference type="RefSeq" id="WP_066290706.1">
    <property type="nucleotide sequence ID" value="NZ_CP016761.1"/>
</dbReference>
<evidence type="ECO:0000313" key="1">
    <source>
        <dbReference type="EMBL" id="ANX12798.1"/>
    </source>
</evidence>
<sequence>MNRLLLRKMILRALKDYLWEEEDCMLTEQEWSQLEMKIMKQIKEEDQEEAMYAIIQDVVYDYFTNK</sequence>
<dbReference type="EMBL" id="CP016761">
    <property type="protein sequence ID" value="ANX12798.1"/>
    <property type="molecule type" value="Genomic_DNA"/>
</dbReference>
<accession>A0A1B1Z5S3</accession>
<dbReference type="OrthoDB" id="2937597at2"/>
<name>A0A1B1Z5S3_9BACL</name>
<proteinExistence type="predicted"/>
<dbReference type="KEGG" id="far:ABE41_012325"/>
<gene>
    <name evidence="1" type="ORF">ABE41_012325</name>
</gene>
<dbReference type="InterPro" id="IPR025546">
    <property type="entry name" value="YqzH"/>
</dbReference>
<dbReference type="AlphaFoldDB" id="A0A1B1Z5S3"/>
<dbReference type="Proteomes" id="UP000077412">
    <property type="component" value="Chromosome"/>
</dbReference>
<keyword evidence="2" id="KW-1185">Reference proteome</keyword>
<organism evidence="1 2">
    <name type="scientific">Fictibacillus arsenicus</name>
    <dbReference type="NCBI Taxonomy" id="255247"/>
    <lineage>
        <taxon>Bacteria</taxon>
        <taxon>Bacillati</taxon>
        <taxon>Bacillota</taxon>
        <taxon>Bacilli</taxon>
        <taxon>Bacillales</taxon>
        <taxon>Fictibacillaceae</taxon>
        <taxon>Fictibacillus</taxon>
    </lineage>
</organism>
<evidence type="ECO:0000313" key="2">
    <source>
        <dbReference type="Proteomes" id="UP000077412"/>
    </source>
</evidence>
<evidence type="ECO:0008006" key="3">
    <source>
        <dbReference type="Google" id="ProtNLM"/>
    </source>
</evidence>